<dbReference type="Gene3D" id="3.40.50.1980">
    <property type="entry name" value="Nitrogenase molybdenum iron protein domain"/>
    <property type="match status" value="2"/>
</dbReference>
<feature type="domain" description="Fe/B12 periplasmic-binding" evidence="3">
    <location>
        <begin position="88"/>
        <end position="359"/>
    </location>
</feature>
<dbReference type="PANTHER" id="PTHR30535:SF7">
    <property type="entry name" value="IRON(III) DICITRATE-BINDING PROTEIN"/>
    <property type="match status" value="1"/>
</dbReference>
<dbReference type="AlphaFoldDB" id="A0A7K3MAG4"/>
<dbReference type="PANTHER" id="PTHR30535">
    <property type="entry name" value="VITAMIN B12-BINDING PROTEIN"/>
    <property type="match status" value="1"/>
</dbReference>
<comment type="caution">
    <text evidence="4">The sequence shown here is derived from an EMBL/GenBank/DDBJ whole genome shotgun (WGS) entry which is preliminary data.</text>
</comment>
<reference evidence="4 5" key="1">
    <citation type="submission" date="2019-11" db="EMBL/GenBank/DDBJ databases">
        <authorList>
            <person name="Li X.-J."/>
            <person name="Feng X.-M."/>
        </authorList>
    </citation>
    <scope>NUCLEOTIDE SEQUENCE [LARGE SCALE GENOMIC DNA]</scope>
    <source>
        <strain evidence="4 5">XMNu-373</strain>
    </source>
</reference>
<sequence>MAVSTYLSASTRRARRRSPASILSGVALSALLLTACGSDDDSADGSAPGTNGTEDAAEPADINDAAGESPSALENCGLSVAVQDPPERAVTMNQAATEVMLALGLQDRMAGTAYMDDEILPELAAAYGEIPVLADSYPSAERLLDAEPDIVYASYPSTFQPENGGERSELAQLGVTSYLSPSACPDRPGDEPLSIETVWQEIHDVGALFGAGQAAQELVEAQRADLEAALGAVGDVSDITVMWWDNGFDAPSVGVCCGAPGMIMDAAGVENAFPDESGSWAEVSWEQVVEREPDVIVLVDADWSTADDKRAAIESTPAVEALPAVQEERFVVIPFSATTPGIRNVSAVLDLVDGLEAIR</sequence>
<dbReference type="InterPro" id="IPR050902">
    <property type="entry name" value="ABC_Transporter_SBP"/>
</dbReference>
<accession>A0A7K3MAG4</accession>
<evidence type="ECO:0000256" key="1">
    <source>
        <dbReference type="ARBA" id="ARBA00008814"/>
    </source>
</evidence>
<protein>
    <submittedName>
        <fullName evidence="4">ABC transporter substrate-binding protein</fullName>
    </submittedName>
</protein>
<dbReference type="InterPro" id="IPR002491">
    <property type="entry name" value="ABC_transptr_periplasmic_BD"/>
</dbReference>
<dbReference type="SUPFAM" id="SSF53807">
    <property type="entry name" value="Helical backbone' metal receptor"/>
    <property type="match status" value="1"/>
</dbReference>
<keyword evidence="5" id="KW-1185">Reference proteome</keyword>
<evidence type="ECO:0000313" key="4">
    <source>
        <dbReference type="EMBL" id="NDL60299.1"/>
    </source>
</evidence>
<dbReference type="RefSeq" id="WP_162453015.1">
    <property type="nucleotide sequence ID" value="NZ_WLZY01000011.1"/>
</dbReference>
<gene>
    <name evidence="4" type="ORF">F7O44_24805</name>
</gene>
<dbReference type="Proteomes" id="UP000460435">
    <property type="component" value="Unassembled WGS sequence"/>
</dbReference>
<name>A0A7K3MAG4_9ACTN</name>
<comment type="similarity">
    <text evidence="1">Belongs to the bacterial solute-binding protein 8 family.</text>
</comment>
<feature type="region of interest" description="Disordered" evidence="2">
    <location>
        <begin position="39"/>
        <end position="70"/>
    </location>
</feature>
<dbReference type="PROSITE" id="PS50983">
    <property type="entry name" value="FE_B12_PBP"/>
    <property type="match status" value="1"/>
</dbReference>
<evidence type="ECO:0000256" key="2">
    <source>
        <dbReference type="SAM" id="MobiDB-lite"/>
    </source>
</evidence>
<dbReference type="EMBL" id="WLZY01000011">
    <property type="protein sequence ID" value="NDL60299.1"/>
    <property type="molecule type" value="Genomic_DNA"/>
</dbReference>
<dbReference type="Pfam" id="PF01497">
    <property type="entry name" value="Peripla_BP_2"/>
    <property type="match status" value="1"/>
</dbReference>
<evidence type="ECO:0000259" key="3">
    <source>
        <dbReference type="PROSITE" id="PS50983"/>
    </source>
</evidence>
<organism evidence="4 5">
    <name type="scientific">Phytoactinopolyspora mesophila</name>
    <dbReference type="NCBI Taxonomy" id="2650750"/>
    <lineage>
        <taxon>Bacteria</taxon>
        <taxon>Bacillati</taxon>
        <taxon>Actinomycetota</taxon>
        <taxon>Actinomycetes</taxon>
        <taxon>Jiangellales</taxon>
        <taxon>Jiangellaceae</taxon>
        <taxon>Phytoactinopolyspora</taxon>
    </lineage>
</organism>
<proteinExistence type="inferred from homology"/>
<evidence type="ECO:0000313" key="5">
    <source>
        <dbReference type="Proteomes" id="UP000460435"/>
    </source>
</evidence>